<sequence length="97" mass="11158">HHVKETCTEWTETVCQPCRDETFSAGWSYSSKCRKCYPCRLNQVEKEPCNATHDIVCDCPEGYTCAMRDSLNVCQFCVRLLSPVPSSSPYDYHHWTG</sequence>
<dbReference type="PROSITE" id="PS50050">
    <property type="entry name" value="TNFR_NGFR_2"/>
    <property type="match status" value="1"/>
</dbReference>
<feature type="disulfide bond" evidence="8">
    <location>
        <begin position="36"/>
        <end position="49"/>
    </location>
</feature>
<dbReference type="CDD" id="cd00185">
    <property type="entry name" value="TNFRSF"/>
    <property type="match status" value="1"/>
</dbReference>
<dbReference type="PANTHER" id="PTHR23097:SF181">
    <property type="entry name" value="CASPASE-8-LIKE"/>
    <property type="match status" value="1"/>
</dbReference>
<evidence type="ECO:0000256" key="7">
    <source>
        <dbReference type="ARBA" id="ARBA00023180"/>
    </source>
</evidence>
<reference evidence="10" key="1">
    <citation type="thesis" date="2020" institute="ProQuest LLC" country="789 East Eisenhower Parkway, Ann Arbor, MI, USA">
        <title>Comparative Genomics and Chromosome Evolution.</title>
        <authorList>
            <person name="Mudd A.B."/>
        </authorList>
    </citation>
    <scope>NUCLEOTIDE SEQUENCE</scope>
    <source>
        <strain evidence="10">237g6f4</strain>
        <tissue evidence="10">Blood</tissue>
    </source>
</reference>
<evidence type="ECO:0000256" key="1">
    <source>
        <dbReference type="ARBA" id="ARBA00004613"/>
    </source>
</evidence>
<evidence type="ECO:0000256" key="2">
    <source>
        <dbReference type="ARBA" id="ARBA00022525"/>
    </source>
</evidence>
<feature type="repeat" description="TNFR-Cys" evidence="8">
    <location>
        <begin position="17"/>
        <end position="57"/>
    </location>
</feature>
<feature type="domain" description="TNFR-Cys" evidence="9">
    <location>
        <begin position="17"/>
        <end position="57"/>
    </location>
</feature>
<dbReference type="AlphaFoldDB" id="A0AAV6Z2U7"/>
<dbReference type="PANTHER" id="PTHR23097">
    <property type="entry name" value="TUMOR NECROSIS FACTOR RECEPTOR SUPERFAMILY MEMBER"/>
    <property type="match status" value="1"/>
</dbReference>
<evidence type="ECO:0000313" key="11">
    <source>
        <dbReference type="Proteomes" id="UP000824782"/>
    </source>
</evidence>
<name>A0AAV6Z2U7_ENGPU</name>
<dbReference type="PROSITE" id="PS00652">
    <property type="entry name" value="TNFR_NGFR_1"/>
    <property type="match status" value="1"/>
</dbReference>
<comment type="caution">
    <text evidence="10">The sequence shown here is derived from an EMBL/GenBank/DDBJ whole genome shotgun (WGS) entry which is preliminary data.</text>
</comment>
<organism evidence="10 11">
    <name type="scientific">Engystomops pustulosus</name>
    <name type="common">Tungara frog</name>
    <name type="synonym">Physalaemus pustulosus</name>
    <dbReference type="NCBI Taxonomy" id="76066"/>
    <lineage>
        <taxon>Eukaryota</taxon>
        <taxon>Metazoa</taxon>
        <taxon>Chordata</taxon>
        <taxon>Craniata</taxon>
        <taxon>Vertebrata</taxon>
        <taxon>Euteleostomi</taxon>
        <taxon>Amphibia</taxon>
        <taxon>Batrachia</taxon>
        <taxon>Anura</taxon>
        <taxon>Neobatrachia</taxon>
        <taxon>Hyloidea</taxon>
        <taxon>Leptodactylidae</taxon>
        <taxon>Leiuperinae</taxon>
        <taxon>Engystomops</taxon>
    </lineage>
</organism>
<feature type="disulfide bond" evidence="8">
    <location>
        <begin position="18"/>
        <end position="33"/>
    </location>
</feature>
<dbReference type="GO" id="GO:0005576">
    <property type="term" value="C:extracellular region"/>
    <property type="evidence" value="ECO:0007669"/>
    <property type="project" value="UniProtKB-SubCell"/>
</dbReference>
<evidence type="ECO:0000256" key="4">
    <source>
        <dbReference type="ARBA" id="ARBA00022729"/>
    </source>
</evidence>
<feature type="disulfide bond" evidence="8">
    <location>
        <begin position="39"/>
        <end position="57"/>
    </location>
</feature>
<evidence type="ECO:0000313" key="10">
    <source>
        <dbReference type="EMBL" id="KAG8543367.1"/>
    </source>
</evidence>
<proteinExistence type="predicted"/>
<evidence type="ECO:0000256" key="8">
    <source>
        <dbReference type="PROSITE-ProRule" id="PRU00206"/>
    </source>
</evidence>
<dbReference type="GO" id="GO:0006915">
    <property type="term" value="P:apoptotic process"/>
    <property type="evidence" value="ECO:0007669"/>
    <property type="project" value="UniProtKB-KW"/>
</dbReference>
<evidence type="ECO:0000256" key="3">
    <source>
        <dbReference type="ARBA" id="ARBA00022703"/>
    </source>
</evidence>
<dbReference type="Proteomes" id="UP000824782">
    <property type="component" value="Unassembled WGS sequence"/>
</dbReference>
<keyword evidence="4" id="KW-0732">Signal</keyword>
<dbReference type="EMBL" id="WNYA01003511">
    <property type="protein sequence ID" value="KAG8543367.1"/>
    <property type="molecule type" value="Genomic_DNA"/>
</dbReference>
<keyword evidence="3" id="KW-0053">Apoptosis</keyword>
<dbReference type="Pfam" id="PF00020">
    <property type="entry name" value="TNFR_c6"/>
    <property type="match status" value="1"/>
</dbReference>
<evidence type="ECO:0000259" key="9">
    <source>
        <dbReference type="PROSITE" id="PS50050"/>
    </source>
</evidence>
<keyword evidence="7" id="KW-0325">Glycoprotein</keyword>
<evidence type="ECO:0000256" key="5">
    <source>
        <dbReference type="ARBA" id="ARBA00022737"/>
    </source>
</evidence>
<comment type="subcellular location">
    <subcellularLocation>
        <location evidence="1">Secreted</location>
    </subcellularLocation>
</comment>
<feature type="non-terminal residue" evidence="10">
    <location>
        <position position="1"/>
    </location>
</feature>
<accession>A0AAV6Z2U7</accession>
<dbReference type="Gene3D" id="2.10.50.10">
    <property type="entry name" value="Tumor Necrosis Factor Receptor, subunit A, domain 2"/>
    <property type="match status" value="2"/>
</dbReference>
<protein>
    <recommendedName>
        <fullName evidence="9">TNFR-Cys domain-containing protein</fullName>
    </recommendedName>
</protein>
<dbReference type="InterPro" id="IPR052459">
    <property type="entry name" value="TNFRSF_decoy_receptor"/>
</dbReference>
<evidence type="ECO:0000256" key="6">
    <source>
        <dbReference type="ARBA" id="ARBA00023157"/>
    </source>
</evidence>
<keyword evidence="2" id="KW-0964">Secreted</keyword>
<dbReference type="InterPro" id="IPR001368">
    <property type="entry name" value="TNFR/NGFR_Cys_rich_reg"/>
</dbReference>
<gene>
    <name evidence="10" type="ORF">GDO81_024827</name>
</gene>
<keyword evidence="6 8" id="KW-1015">Disulfide bond</keyword>
<keyword evidence="11" id="KW-1185">Reference proteome</keyword>
<keyword evidence="5" id="KW-0677">Repeat</keyword>
<dbReference type="SUPFAM" id="SSF57586">
    <property type="entry name" value="TNF receptor-like"/>
    <property type="match status" value="2"/>
</dbReference>
<dbReference type="SMART" id="SM00208">
    <property type="entry name" value="TNFR"/>
    <property type="match status" value="1"/>
</dbReference>